<evidence type="ECO:0000256" key="3">
    <source>
        <dbReference type="ARBA" id="ARBA00013017"/>
    </source>
</evidence>
<dbReference type="CDD" id="cd03017">
    <property type="entry name" value="PRX_BCP"/>
    <property type="match status" value="1"/>
</dbReference>
<dbReference type="EC" id="1.11.1.24" evidence="3"/>
<keyword evidence="9" id="KW-1015">Disulfide bond</keyword>
<dbReference type="PATRIC" id="fig|1300343.5.peg.1768"/>
<evidence type="ECO:0000256" key="1">
    <source>
        <dbReference type="ARBA" id="ARBA00003330"/>
    </source>
</evidence>
<comment type="caution">
    <text evidence="18">The sequence shown here is derived from an EMBL/GenBank/DDBJ whole genome shotgun (WGS) entry which is preliminary data.</text>
</comment>
<dbReference type="GO" id="GO:0009579">
    <property type="term" value="C:thylakoid"/>
    <property type="evidence" value="ECO:0007669"/>
    <property type="project" value="UniProtKB-SubCell"/>
</dbReference>
<evidence type="ECO:0000256" key="6">
    <source>
        <dbReference type="ARBA" id="ARBA00022946"/>
    </source>
</evidence>
<dbReference type="SUPFAM" id="SSF52833">
    <property type="entry name" value="Thioredoxin-like"/>
    <property type="match status" value="1"/>
</dbReference>
<dbReference type="GO" id="GO:0045454">
    <property type="term" value="P:cell redox homeostasis"/>
    <property type="evidence" value="ECO:0007669"/>
    <property type="project" value="TreeGrafter"/>
</dbReference>
<evidence type="ECO:0000256" key="8">
    <source>
        <dbReference type="ARBA" id="ARBA00023078"/>
    </source>
</evidence>
<dbReference type="PIRSF" id="PIRSF000239">
    <property type="entry name" value="AHPC"/>
    <property type="match status" value="1"/>
</dbReference>
<evidence type="ECO:0000256" key="12">
    <source>
        <dbReference type="ARBA" id="ARBA00038489"/>
    </source>
</evidence>
<dbReference type="InterPro" id="IPR050924">
    <property type="entry name" value="Peroxiredoxin_BCP/PrxQ"/>
</dbReference>
<evidence type="ECO:0000256" key="7">
    <source>
        <dbReference type="ARBA" id="ARBA00023002"/>
    </source>
</evidence>
<dbReference type="EMBL" id="JSAQ01000001">
    <property type="protein sequence ID" value="KGO06055.1"/>
    <property type="molecule type" value="Genomic_DNA"/>
</dbReference>
<evidence type="ECO:0000256" key="9">
    <source>
        <dbReference type="ARBA" id="ARBA00023157"/>
    </source>
</evidence>
<evidence type="ECO:0000256" key="16">
    <source>
        <dbReference type="PIRSR" id="PIRSR000239-1"/>
    </source>
</evidence>
<evidence type="ECO:0000256" key="13">
    <source>
        <dbReference type="ARBA" id="ARBA00042639"/>
    </source>
</evidence>
<dbReference type="PANTHER" id="PTHR42801">
    <property type="entry name" value="THIOREDOXIN-DEPENDENT PEROXIDE REDUCTASE"/>
    <property type="match status" value="1"/>
</dbReference>
<dbReference type="GO" id="GO:0005737">
    <property type="term" value="C:cytoplasm"/>
    <property type="evidence" value="ECO:0007669"/>
    <property type="project" value="TreeGrafter"/>
</dbReference>
<comment type="function">
    <text evidence="1">Thiol-specific peroxidase that catalyzes the reduction of hydrogen peroxide and organic hydroperoxides to water and alcohols, respectively. Plays a role in cell protection against oxidative stress by detoxifying peroxides and as sensor of hydrogen peroxide-mediated signaling events.</text>
</comment>
<dbReference type="InterPro" id="IPR036249">
    <property type="entry name" value="Thioredoxin-like_sf"/>
</dbReference>
<reference evidence="18 19" key="1">
    <citation type="submission" date="2014-10" db="EMBL/GenBank/DDBJ databases">
        <title>Draft genome sequence of the proteorhodopsin-containing marine bacterium Dokdonia donghaensis.</title>
        <authorList>
            <person name="Gomez-Consarnau L."/>
            <person name="Gonzalez J.M."/>
            <person name="Riedel T."/>
            <person name="Jaenicke S."/>
            <person name="Wagner-Doebler I."/>
            <person name="Fuhrman J.A."/>
        </authorList>
    </citation>
    <scope>NUCLEOTIDE SEQUENCE [LARGE SCALE GENOMIC DNA]</scope>
    <source>
        <strain evidence="18 19">DSW-1</strain>
    </source>
</reference>
<dbReference type="Gene3D" id="3.40.30.10">
    <property type="entry name" value="Glutaredoxin"/>
    <property type="match status" value="1"/>
</dbReference>
<dbReference type="GO" id="GO:0034599">
    <property type="term" value="P:cellular response to oxidative stress"/>
    <property type="evidence" value="ECO:0007669"/>
    <property type="project" value="TreeGrafter"/>
</dbReference>
<dbReference type="InterPro" id="IPR000866">
    <property type="entry name" value="AhpC/TSA"/>
</dbReference>
<feature type="active site" description="Cysteine sulfenic acid (-SOH) intermediate; for peroxidase activity" evidence="16">
    <location>
        <position position="46"/>
    </location>
</feature>
<evidence type="ECO:0000313" key="19">
    <source>
        <dbReference type="Proteomes" id="UP000030140"/>
    </source>
</evidence>
<gene>
    <name evidence="18" type="ORF">NV36_03845</name>
</gene>
<dbReference type="Pfam" id="PF00578">
    <property type="entry name" value="AhpC-TSA"/>
    <property type="match status" value="1"/>
</dbReference>
<accession>A0A0A2H046</accession>
<sequence length="150" mass="16503">MALKVGDKAPGFSLKNQDGKDVSIDSLLGKVPMVIYFYPKNFTPGCTAQACSFRDQYQDFTDAGAKVFGISADSVASHKRFRAKHNLPFDTLSDQKNKIRRLYGVKNELLGLLPGRETFVIDSAGTVKMRFNSMMAGKHIPKALSVIKGL</sequence>
<protein>
    <recommendedName>
        <fullName evidence="3">thioredoxin-dependent peroxiredoxin</fullName>
        <ecNumber evidence="3">1.11.1.24</ecNumber>
    </recommendedName>
    <alternativeName>
        <fullName evidence="11">Thioredoxin peroxidase</fullName>
    </alternativeName>
    <alternativeName>
        <fullName evidence="13">Thioredoxin-dependent peroxiredoxin Bcp</fullName>
    </alternativeName>
</protein>
<keyword evidence="6" id="KW-0809">Transit peptide</keyword>
<dbReference type="PROSITE" id="PS51352">
    <property type="entry name" value="THIOREDOXIN_2"/>
    <property type="match status" value="1"/>
</dbReference>
<dbReference type="FunFam" id="3.40.30.10:FF:000122">
    <property type="entry name" value="Peroxiredoxin Q chloroplastic"/>
    <property type="match status" value="1"/>
</dbReference>
<keyword evidence="5" id="KW-0049">Antioxidant</keyword>
<dbReference type="RefSeq" id="WP_035325068.1">
    <property type="nucleotide sequence ID" value="NZ_CP015125.1"/>
</dbReference>
<comment type="catalytic activity">
    <reaction evidence="14">
        <text>a hydroperoxide + [thioredoxin]-dithiol = an alcohol + [thioredoxin]-disulfide + H2O</text>
        <dbReference type="Rhea" id="RHEA:62620"/>
        <dbReference type="Rhea" id="RHEA-COMP:10698"/>
        <dbReference type="Rhea" id="RHEA-COMP:10700"/>
        <dbReference type="ChEBI" id="CHEBI:15377"/>
        <dbReference type="ChEBI" id="CHEBI:29950"/>
        <dbReference type="ChEBI" id="CHEBI:30879"/>
        <dbReference type="ChEBI" id="CHEBI:35924"/>
        <dbReference type="ChEBI" id="CHEBI:50058"/>
        <dbReference type="EC" id="1.11.1.24"/>
    </reaction>
</comment>
<keyword evidence="10" id="KW-0676">Redox-active center</keyword>
<feature type="domain" description="Thioredoxin" evidence="17">
    <location>
        <begin position="3"/>
        <end position="150"/>
    </location>
</feature>
<dbReference type="InterPro" id="IPR024706">
    <property type="entry name" value="Peroxiredoxin_AhpC-typ"/>
</dbReference>
<evidence type="ECO:0000256" key="11">
    <source>
        <dbReference type="ARBA" id="ARBA00032824"/>
    </source>
</evidence>
<dbReference type="KEGG" id="ddo:I597_1758"/>
<evidence type="ECO:0000256" key="14">
    <source>
        <dbReference type="ARBA" id="ARBA00049091"/>
    </source>
</evidence>
<dbReference type="InterPro" id="IPR013766">
    <property type="entry name" value="Thioredoxin_domain"/>
</dbReference>
<keyword evidence="19" id="KW-1185">Reference proteome</keyword>
<evidence type="ECO:0000256" key="4">
    <source>
        <dbReference type="ARBA" id="ARBA00022559"/>
    </source>
</evidence>
<keyword evidence="8" id="KW-0793">Thylakoid</keyword>
<evidence type="ECO:0000256" key="2">
    <source>
        <dbReference type="ARBA" id="ARBA00011245"/>
    </source>
</evidence>
<keyword evidence="4" id="KW-0575">Peroxidase</keyword>
<dbReference type="OrthoDB" id="9812811at2"/>
<dbReference type="PANTHER" id="PTHR42801:SF4">
    <property type="entry name" value="AHPC_TSA FAMILY PROTEIN"/>
    <property type="match status" value="1"/>
</dbReference>
<evidence type="ECO:0000256" key="10">
    <source>
        <dbReference type="ARBA" id="ARBA00023284"/>
    </source>
</evidence>
<evidence type="ECO:0000256" key="5">
    <source>
        <dbReference type="ARBA" id="ARBA00022862"/>
    </source>
</evidence>
<name>A0A0A2H046_9FLAO</name>
<evidence type="ECO:0000256" key="15">
    <source>
        <dbReference type="ARBA" id="ARBA00060385"/>
    </source>
</evidence>
<comment type="similarity">
    <text evidence="12">Belongs to the peroxiredoxin family. BCP/PrxQ subfamily.</text>
</comment>
<dbReference type="AlphaFoldDB" id="A0A0A2H046"/>
<evidence type="ECO:0000259" key="17">
    <source>
        <dbReference type="PROSITE" id="PS51352"/>
    </source>
</evidence>
<dbReference type="Proteomes" id="UP000030140">
    <property type="component" value="Unassembled WGS sequence"/>
</dbReference>
<evidence type="ECO:0000313" key="18">
    <source>
        <dbReference type="EMBL" id="KGO06055.1"/>
    </source>
</evidence>
<organism evidence="18 19">
    <name type="scientific">Dokdonia donghaensis DSW-1</name>
    <dbReference type="NCBI Taxonomy" id="1300343"/>
    <lineage>
        <taxon>Bacteria</taxon>
        <taxon>Pseudomonadati</taxon>
        <taxon>Bacteroidota</taxon>
        <taxon>Flavobacteriia</taxon>
        <taxon>Flavobacteriales</taxon>
        <taxon>Flavobacteriaceae</taxon>
        <taxon>Dokdonia</taxon>
    </lineage>
</organism>
<proteinExistence type="inferred from homology"/>
<comment type="subunit">
    <text evidence="2">Monomer.</text>
</comment>
<dbReference type="GO" id="GO:0008379">
    <property type="term" value="F:thioredoxin peroxidase activity"/>
    <property type="evidence" value="ECO:0007669"/>
    <property type="project" value="TreeGrafter"/>
</dbReference>
<comment type="subcellular location">
    <subcellularLocation>
        <location evidence="15">Thylakoid</location>
    </subcellularLocation>
</comment>
<keyword evidence="7" id="KW-0560">Oxidoreductase</keyword>